<dbReference type="EMBL" id="JANJQO010000143">
    <property type="protein sequence ID" value="KAJ2981248.1"/>
    <property type="molecule type" value="Genomic_DNA"/>
</dbReference>
<keyword evidence="2" id="KW-1185">Reference proteome</keyword>
<organism evidence="1 2">
    <name type="scientific">Zarea fungicola</name>
    <dbReference type="NCBI Taxonomy" id="93591"/>
    <lineage>
        <taxon>Eukaryota</taxon>
        <taxon>Fungi</taxon>
        <taxon>Dikarya</taxon>
        <taxon>Ascomycota</taxon>
        <taxon>Pezizomycotina</taxon>
        <taxon>Sordariomycetes</taxon>
        <taxon>Hypocreomycetidae</taxon>
        <taxon>Hypocreales</taxon>
        <taxon>Cordycipitaceae</taxon>
        <taxon>Zarea</taxon>
    </lineage>
</organism>
<gene>
    <name evidence="1" type="ORF">NQ176_g2150</name>
</gene>
<proteinExistence type="predicted"/>
<evidence type="ECO:0000313" key="1">
    <source>
        <dbReference type="EMBL" id="KAJ2981248.1"/>
    </source>
</evidence>
<comment type="caution">
    <text evidence="1">The sequence shown here is derived from an EMBL/GenBank/DDBJ whole genome shotgun (WGS) entry which is preliminary data.</text>
</comment>
<name>A0ACC1NR23_9HYPO</name>
<sequence length="378" mass="42719">MDQIDPPSFNAASSEIMILDPMGDMVLAVSDTQSATKRFQVSHKVLCLASPVFEKLFTSGFLEGLRLRNNLSSRSVQEGNDAHELEQIDIKEDNIIAMEQILLALHFRNTDVAVSMEPEDLANLAIHCDKYDLCRALKPWISVWCDETPEVQSSSQLGLQVLAAYLFRSENFTGITARAIKQLHPKFVSEWEAEDMMTLLPLTIKRTLYRIYMSKIILTNIDTLSDRLRHAIEKLESEVQSTEGRLRIHGSVYTMNGRMCLNCGRVHPDEAKKCHPCNSAEFIGWHCTREYRVAEYFATLQRHGLWPSKVTFKSDSLDDMKTRFTNAKADHRHQCSARSSCPLKHALDDLANRAQKIIETVKGVSLDGSISISTTVVT</sequence>
<dbReference type="Proteomes" id="UP001143910">
    <property type="component" value="Unassembled WGS sequence"/>
</dbReference>
<evidence type="ECO:0000313" key="2">
    <source>
        <dbReference type="Proteomes" id="UP001143910"/>
    </source>
</evidence>
<protein>
    <submittedName>
        <fullName evidence="1">Uncharacterized protein</fullName>
    </submittedName>
</protein>
<reference evidence="1" key="1">
    <citation type="submission" date="2022-08" db="EMBL/GenBank/DDBJ databases">
        <title>Genome Sequence of Lecanicillium fungicola.</title>
        <authorList>
            <person name="Buettner E."/>
        </authorList>
    </citation>
    <scope>NUCLEOTIDE SEQUENCE</scope>
    <source>
        <strain evidence="1">Babe33</strain>
    </source>
</reference>
<accession>A0ACC1NR23</accession>